<protein>
    <submittedName>
        <fullName evidence="1">Putative ovule protein</fullName>
    </submittedName>
</protein>
<dbReference type="AlphaFoldDB" id="A0A0V0GF79"/>
<proteinExistence type="predicted"/>
<name>A0A0V0GF79_SOLCH</name>
<feature type="non-terminal residue" evidence="1">
    <location>
        <position position="1"/>
    </location>
</feature>
<dbReference type="EMBL" id="GEDG01040960">
    <property type="protein sequence ID" value="JAP06542.1"/>
    <property type="molecule type" value="Transcribed_RNA"/>
</dbReference>
<accession>A0A0V0GF79</accession>
<evidence type="ECO:0000313" key="1">
    <source>
        <dbReference type="EMBL" id="JAP06542.1"/>
    </source>
</evidence>
<organism evidence="1">
    <name type="scientific">Solanum chacoense</name>
    <name type="common">Chaco potato</name>
    <dbReference type="NCBI Taxonomy" id="4108"/>
    <lineage>
        <taxon>Eukaryota</taxon>
        <taxon>Viridiplantae</taxon>
        <taxon>Streptophyta</taxon>
        <taxon>Embryophyta</taxon>
        <taxon>Tracheophyta</taxon>
        <taxon>Spermatophyta</taxon>
        <taxon>Magnoliopsida</taxon>
        <taxon>eudicotyledons</taxon>
        <taxon>Gunneridae</taxon>
        <taxon>Pentapetalae</taxon>
        <taxon>asterids</taxon>
        <taxon>lamiids</taxon>
        <taxon>Solanales</taxon>
        <taxon>Solanaceae</taxon>
        <taxon>Solanoideae</taxon>
        <taxon>Solaneae</taxon>
        <taxon>Solanum</taxon>
    </lineage>
</organism>
<reference evidence="1" key="1">
    <citation type="submission" date="2015-12" db="EMBL/GenBank/DDBJ databases">
        <title>Gene expression during late stages of embryo sac development: a critical building block for successful pollen-pistil interactions.</title>
        <authorList>
            <person name="Liu Y."/>
            <person name="Joly V."/>
            <person name="Sabar M."/>
            <person name="Matton D.P."/>
        </authorList>
    </citation>
    <scope>NUCLEOTIDE SEQUENCE</scope>
</reference>
<sequence length="73" mass="8464">QIISPALFYNNSNSILSEKYSIVSICTPVGDPRHAFQRNLLEGSLRFFLQDLDQRGKDSSVYQDFFHYFLNSD</sequence>